<organism evidence="13 14">
    <name type="scientific">Candidatus Raymondbacteria bacterium RIFOXYD12_FULL_49_13</name>
    <dbReference type="NCBI Taxonomy" id="1817890"/>
    <lineage>
        <taxon>Bacteria</taxon>
        <taxon>Raymondiibacteriota</taxon>
    </lineage>
</organism>
<dbReference type="SUPFAM" id="SSF52374">
    <property type="entry name" value="Nucleotidylyl transferase"/>
    <property type="match status" value="1"/>
</dbReference>
<keyword evidence="4 9" id="KW-0547">Nucleotide-binding</keyword>
<dbReference type="AlphaFoldDB" id="A0A1F7F930"/>
<dbReference type="EC" id="6.1.1.19" evidence="9"/>
<dbReference type="SUPFAM" id="SSF47323">
    <property type="entry name" value="Anticodon-binding domain of a subclass of class I aminoacyl-tRNA synthetases"/>
    <property type="match status" value="1"/>
</dbReference>
<dbReference type="NCBIfam" id="TIGR00456">
    <property type="entry name" value="argS"/>
    <property type="match status" value="1"/>
</dbReference>
<dbReference type="PANTHER" id="PTHR11956">
    <property type="entry name" value="ARGINYL-TRNA SYNTHETASE"/>
    <property type="match status" value="1"/>
</dbReference>
<evidence type="ECO:0000259" key="11">
    <source>
        <dbReference type="SMART" id="SM00836"/>
    </source>
</evidence>
<dbReference type="InterPro" id="IPR009080">
    <property type="entry name" value="tRNAsynth_Ia_anticodon-bd"/>
</dbReference>
<evidence type="ECO:0000256" key="3">
    <source>
        <dbReference type="ARBA" id="ARBA00022598"/>
    </source>
</evidence>
<dbReference type="PROSITE" id="PS00178">
    <property type="entry name" value="AA_TRNA_LIGASE_I"/>
    <property type="match status" value="1"/>
</dbReference>
<dbReference type="InterPro" id="IPR001278">
    <property type="entry name" value="Arg-tRNA-ligase"/>
</dbReference>
<evidence type="ECO:0000256" key="2">
    <source>
        <dbReference type="ARBA" id="ARBA00022490"/>
    </source>
</evidence>
<evidence type="ECO:0000256" key="5">
    <source>
        <dbReference type="ARBA" id="ARBA00022840"/>
    </source>
</evidence>
<dbReference type="PANTHER" id="PTHR11956:SF5">
    <property type="entry name" value="ARGININE--TRNA LIGASE, CYTOPLASMIC"/>
    <property type="match status" value="1"/>
</dbReference>
<dbReference type="InterPro" id="IPR008909">
    <property type="entry name" value="DALR_anticod-bd"/>
</dbReference>
<evidence type="ECO:0000256" key="6">
    <source>
        <dbReference type="ARBA" id="ARBA00022917"/>
    </source>
</evidence>
<gene>
    <name evidence="9" type="primary">argS</name>
    <name evidence="13" type="ORF">A2519_06735</name>
</gene>
<feature type="domain" description="DALR anticodon binding" evidence="11">
    <location>
        <begin position="457"/>
        <end position="576"/>
    </location>
</feature>
<dbReference type="Gene3D" id="1.10.730.10">
    <property type="entry name" value="Isoleucyl-tRNA Synthetase, Domain 1"/>
    <property type="match status" value="1"/>
</dbReference>
<keyword evidence="7 9" id="KW-0030">Aminoacyl-tRNA synthetase</keyword>
<keyword evidence="3 9" id="KW-0436">Ligase</keyword>
<dbReference type="SUPFAM" id="SSF55190">
    <property type="entry name" value="Arginyl-tRNA synthetase (ArgRS), N-terminal 'additional' domain"/>
    <property type="match status" value="1"/>
</dbReference>
<evidence type="ECO:0000313" key="14">
    <source>
        <dbReference type="Proteomes" id="UP000179243"/>
    </source>
</evidence>
<dbReference type="PRINTS" id="PR01038">
    <property type="entry name" value="TRNASYNTHARG"/>
</dbReference>
<feature type="domain" description="Arginyl tRNA synthetase N-terminal" evidence="12">
    <location>
        <begin position="6"/>
        <end position="89"/>
    </location>
</feature>
<evidence type="ECO:0000313" key="13">
    <source>
        <dbReference type="EMBL" id="OGK03088.1"/>
    </source>
</evidence>
<dbReference type="GO" id="GO:0005524">
    <property type="term" value="F:ATP binding"/>
    <property type="evidence" value="ECO:0007669"/>
    <property type="project" value="UniProtKB-UniRule"/>
</dbReference>
<name>A0A1F7F930_UNCRA</name>
<comment type="subcellular location">
    <subcellularLocation>
        <location evidence="9">Cytoplasm</location>
    </subcellularLocation>
</comment>
<keyword evidence="2 9" id="KW-0963">Cytoplasm</keyword>
<dbReference type="Pfam" id="PF00750">
    <property type="entry name" value="tRNA-synt_1d"/>
    <property type="match status" value="1"/>
</dbReference>
<evidence type="ECO:0000256" key="8">
    <source>
        <dbReference type="ARBA" id="ARBA00049339"/>
    </source>
</evidence>
<dbReference type="HAMAP" id="MF_00123">
    <property type="entry name" value="Arg_tRNA_synth"/>
    <property type="match status" value="1"/>
</dbReference>
<dbReference type="GO" id="GO:0006420">
    <property type="term" value="P:arginyl-tRNA aminoacylation"/>
    <property type="evidence" value="ECO:0007669"/>
    <property type="project" value="UniProtKB-UniRule"/>
</dbReference>
<dbReference type="GO" id="GO:0004814">
    <property type="term" value="F:arginine-tRNA ligase activity"/>
    <property type="evidence" value="ECO:0007669"/>
    <property type="project" value="UniProtKB-UniRule"/>
</dbReference>
<dbReference type="InterPro" id="IPR014729">
    <property type="entry name" value="Rossmann-like_a/b/a_fold"/>
</dbReference>
<evidence type="ECO:0000256" key="9">
    <source>
        <dbReference type="HAMAP-Rule" id="MF_00123"/>
    </source>
</evidence>
<dbReference type="EMBL" id="MFYX01000097">
    <property type="protein sequence ID" value="OGK03088.1"/>
    <property type="molecule type" value="Genomic_DNA"/>
</dbReference>
<dbReference type="SMART" id="SM00836">
    <property type="entry name" value="DALR_1"/>
    <property type="match status" value="1"/>
</dbReference>
<dbReference type="InterPro" id="IPR005148">
    <property type="entry name" value="Arg-tRNA-synth_N"/>
</dbReference>
<dbReference type="CDD" id="cd00671">
    <property type="entry name" value="ArgRS_core"/>
    <property type="match status" value="1"/>
</dbReference>
<evidence type="ECO:0000259" key="12">
    <source>
        <dbReference type="SMART" id="SM01016"/>
    </source>
</evidence>
<dbReference type="InterPro" id="IPR001412">
    <property type="entry name" value="aa-tRNA-synth_I_CS"/>
</dbReference>
<dbReference type="Gene3D" id="3.30.1360.70">
    <property type="entry name" value="Arginyl tRNA synthetase N-terminal domain"/>
    <property type="match status" value="1"/>
</dbReference>
<comment type="similarity">
    <text evidence="1 9 10">Belongs to the class-I aminoacyl-tRNA synthetase family.</text>
</comment>
<dbReference type="InterPro" id="IPR036695">
    <property type="entry name" value="Arg-tRNA-synth_N_sf"/>
</dbReference>
<dbReference type="SMART" id="SM01016">
    <property type="entry name" value="Arg_tRNA_synt_N"/>
    <property type="match status" value="1"/>
</dbReference>
<keyword evidence="5 9" id="KW-0067">ATP-binding</keyword>
<reference evidence="13 14" key="1">
    <citation type="journal article" date="2016" name="Nat. Commun.">
        <title>Thousands of microbial genomes shed light on interconnected biogeochemical processes in an aquifer system.</title>
        <authorList>
            <person name="Anantharaman K."/>
            <person name="Brown C.T."/>
            <person name="Hug L.A."/>
            <person name="Sharon I."/>
            <person name="Castelle C.J."/>
            <person name="Probst A.J."/>
            <person name="Thomas B.C."/>
            <person name="Singh A."/>
            <person name="Wilkins M.J."/>
            <person name="Karaoz U."/>
            <person name="Brodie E.L."/>
            <person name="Williams K.H."/>
            <person name="Hubbard S.S."/>
            <person name="Banfield J.F."/>
        </authorList>
    </citation>
    <scope>NUCLEOTIDE SEQUENCE [LARGE SCALE GENOMIC DNA]</scope>
</reference>
<comment type="caution">
    <text evidence="13">The sequence shown here is derived from an EMBL/GenBank/DDBJ whole genome shotgun (WGS) entry which is preliminary data.</text>
</comment>
<keyword evidence="6 9" id="KW-0648">Protein biosynthesis</keyword>
<feature type="short sequence motif" description="'HIGH' region" evidence="9">
    <location>
        <begin position="125"/>
        <end position="135"/>
    </location>
</feature>
<evidence type="ECO:0000256" key="1">
    <source>
        <dbReference type="ARBA" id="ARBA00005594"/>
    </source>
</evidence>
<dbReference type="FunFam" id="3.40.50.620:FF:000116">
    <property type="entry name" value="Arginine--tRNA ligase"/>
    <property type="match status" value="1"/>
</dbReference>
<evidence type="ECO:0000256" key="7">
    <source>
        <dbReference type="ARBA" id="ARBA00023146"/>
    </source>
</evidence>
<comment type="catalytic activity">
    <reaction evidence="8 9">
        <text>tRNA(Arg) + L-arginine + ATP = L-arginyl-tRNA(Arg) + AMP + diphosphate</text>
        <dbReference type="Rhea" id="RHEA:20301"/>
        <dbReference type="Rhea" id="RHEA-COMP:9658"/>
        <dbReference type="Rhea" id="RHEA-COMP:9673"/>
        <dbReference type="ChEBI" id="CHEBI:30616"/>
        <dbReference type="ChEBI" id="CHEBI:32682"/>
        <dbReference type="ChEBI" id="CHEBI:33019"/>
        <dbReference type="ChEBI" id="CHEBI:78442"/>
        <dbReference type="ChEBI" id="CHEBI:78513"/>
        <dbReference type="ChEBI" id="CHEBI:456215"/>
        <dbReference type="EC" id="6.1.1.19"/>
    </reaction>
</comment>
<dbReference type="InterPro" id="IPR035684">
    <property type="entry name" value="ArgRS_core"/>
</dbReference>
<evidence type="ECO:0000256" key="4">
    <source>
        <dbReference type="ARBA" id="ARBA00022741"/>
    </source>
</evidence>
<dbReference type="Pfam" id="PF03485">
    <property type="entry name" value="Arg_tRNA_synt_N"/>
    <property type="match status" value="1"/>
</dbReference>
<comment type="subunit">
    <text evidence="9">Monomer.</text>
</comment>
<dbReference type="Proteomes" id="UP000179243">
    <property type="component" value="Unassembled WGS sequence"/>
</dbReference>
<accession>A0A1F7F930</accession>
<sequence length="576" mass="65056">MIPLADELALLVTEALNTAFSNTVVTGLEVKKTTDPKFGDYQTECAMTLARSLKKNPLDIAGTIAAAIKTDGPIEKAEAVRPGFINLTIRTEFLEKKAKECVAGLAEYARQRLSGTRIVIDYSSPNIAKTMHIGHFRATIVGNALYRILKFLGAGIISDNHLGDWGTQFGKLIVAYSLWKDDTAYAKNPIGELERLYQKFEKEKTPDLEERARQELVKLQQGDMANTSLWQEFISHSMAEFNRIYARLNIVFDHTYGESHYNSMLAEVVESLLQKNIAHHDQGAVIIDTDNRYKIHGPVIVRKKDGGFSYATTDLATIKFRIDTWAPERIIYVTDSRQQDHFKSIFAVAGEWLGLNATKPEHVWFGSIKASDGKTFSTREGNVIFLRELMDEAVQRARTVVEEKNPTLSQDEKTAIAEAVGIGALKYAELNHDLKTDTTFNWEKMLSFDGNTAPYHLYTYARIKSVLRKYEEINGPLPVSMPIRITNETERNLVLLADSFSGKMMYAARDLKPNHVTEYMHTLAREFNAYYNREDSVVVKEPDKAKRESRAAIYSMVSELLKACLTILGITPLERM</sequence>
<evidence type="ECO:0000256" key="10">
    <source>
        <dbReference type="RuleBase" id="RU363038"/>
    </source>
</evidence>
<protein>
    <recommendedName>
        <fullName evidence="9">Arginine--tRNA ligase</fullName>
        <ecNumber evidence="9">6.1.1.19</ecNumber>
    </recommendedName>
    <alternativeName>
        <fullName evidence="9">Arginyl-tRNA synthetase</fullName>
        <shortName evidence="9">ArgRS</shortName>
    </alternativeName>
</protein>
<dbReference type="Pfam" id="PF05746">
    <property type="entry name" value="DALR_1"/>
    <property type="match status" value="1"/>
</dbReference>
<dbReference type="GO" id="GO:0005737">
    <property type="term" value="C:cytoplasm"/>
    <property type="evidence" value="ECO:0007669"/>
    <property type="project" value="UniProtKB-SubCell"/>
</dbReference>
<proteinExistence type="inferred from homology"/>
<dbReference type="Gene3D" id="3.40.50.620">
    <property type="entry name" value="HUPs"/>
    <property type="match status" value="1"/>
</dbReference>